<dbReference type="PANTHER" id="PTHR32382:SF0">
    <property type="entry name" value="FASCICLIN-LIKE ARABINOGALACTAN PROTEIN 4"/>
    <property type="match status" value="1"/>
</dbReference>
<dbReference type="OMA" id="IKGGCRI"/>
<evidence type="ECO:0000259" key="14">
    <source>
        <dbReference type="PROSITE" id="PS50213"/>
    </source>
</evidence>
<dbReference type="InterPro" id="IPR036378">
    <property type="entry name" value="FAS1_dom_sf"/>
</dbReference>
<evidence type="ECO:0000256" key="7">
    <source>
        <dbReference type="ARBA" id="ARBA00022974"/>
    </source>
</evidence>
<dbReference type="InterPro" id="IPR033254">
    <property type="entry name" value="Plant_FLA"/>
</dbReference>
<dbReference type="Gene3D" id="2.30.180.10">
    <property type="entry name" value="FAS1 domain"/>
    <property type="match status" value="2"/>
</dbReference>
<keyword evidence="4" id="KW-0336">GPI-anchor</keyword>
<dbReference type="GO" id="GO:0098552">
    <property type="term" value="C:side of membrane"/>
    <property type="evidence" value="ECO:0007669"/>
    <property type="project" value="UniProtKB-KW"/>
</dbReference>
<dbReference type="AlphaFoldDB" id="A0A3G6JDK7"/>
<keyword evidence="10" id="KW-0449">Lipoprotein</keyword>
<evidence type="ECO:0000256" key="9">
    <source>
        <dbReference type="ARBA" id="ARBA00023180"/>
    </source>
</evidence>
<comment type="subcellular location">
    <subcellularLocation>
        <location evidence="1">Cell membrane</location>
        <topology evidence="1">Lipid-anchor</topology>
        <topology evidence="1">GPI-anchor</topology>
    </subcellularLocation>
</comment>
<evidence type="ECO:0000256" key="6">
    <source>
        <dbReference type="ARBA" id="ARBA00022737"/>
    </source>
</evidence>
<keyword evidence="5 13" id="KW-0732">Signal</keyword>
<sequence>MKILGLGFAFLVLLSLQCSATAFNITKILAKFPEYSKFNHDLSRTKLADEINSRQTITVLALSNSNMDALSGLDLASLKRVLSLHVVLDFFDPKKLHEITNGTTLSTTLLQTTGTAPGNTGFINITDLKAGKVGFGLAAHGAKLDATYVKSVKQEGYNLSVIEVSKPITTNVAAAPAPAPSDVNITAVMIKGGCKIFATMISTTGVAKTFEDAVQGGLTVFCPTDPAFTGATNKLLKKLPSDDQVSVLEFHALPIYSPLGTLKTTNGPISTIASPSPRKYVLTVSSSGDTVILNTGVSKATISGTLLDDQPLAIFTVNKLLEPKELFAAAPTPAPTPAPVEAPAPVVESPKSKPVSSPPAPAGPSGSPLLANAKGPSASDSSTSSAPASAGVCRGILAFLVACVGVLVFML</sequence>
<dbReference type="EMBL" id="MH017225">
    <property type="protein sequence ID" value="AZA14770.1"/>
    <property type="molecule type" value="mRNA"/>
</dbReference>
<dbReference type="FunFam" id="2.30.180.10:FF:000010">
    <property type="entry name" value="Fasciclin-like arabinogalactan protein 2"/>
    <property type="match status" value="1"/>
</dbReference>
<evidence type="ECO:0000256" key="10">
    <source>
        <dbReference type="ARBA" id="ARBA00023288"/>
    </source>
</evidence>
<evidence type="ECO:0000256" key="3">
    <source>
        <dbReference type="ARBA" id="ARBA00022475"/>
    </source>
</evidence>
<evidence type="ECO:0000256" key="12">
    <source>
        <dbReference type="SAM" id="MobiDB-lite"/>
    </source>
</evidence>
<evidence type="ECO:0000256" key="13">
    <source>
        <dbReference type="SAM" id="SignalP"/>
    </source>
</evidence>
<evidence type="ECO:0000256" key="1">
    <source>
        <dbReference type="ARBA" id="ARBA00004609"/>
    </source>
</evidence>
<evidence type="ECO:0000256" key="2">
    <source>
        <dbReference type="ARBA" id="ARBA00007843"/>
    </source>
</evidence>
<feature type="compositionally biased region" description="Pro residues" evidence="12">
    <location>
        <begin position="332"/>
        <end position="342"/>
    </location>
</feature>
<feature type="signal peptide" evidence="13">
    <location>
        <begin position="1"/>
        <end position="22"/>
    </location>
</feature>
<dbReference type="FunFam" id="2.30.180.10:FF:000008">
    <property type="entry name" value="Fasciclin-like arabinogalactan protein 10"/>
    <property type="match status" value="1"/>
</dbReference>
<feature type="compositionally biased region" description="Low complexity" evidence="12">
    <location>
        <begin position="343"/>
        <end position="355"/>
    </location>
</feature>
<keyword evidence="9" id="KW-0325">Glycoprotein</keyword>
<feature type="domain" description="FAS1" evidence="14">
    <location>
        <begin position="181"/>
        <end position="321"/>
    </location>
</feature>
<keyword evidence="6" id="KW-0677">Repeat</keyword>
<protein>
    <submittedName>
        <fullName evidence="15">Fasciclin-like arabinogalactan protein 8</fullName>
    </submittedName>
</protein>
<dbReference type="Pfam" id="PF02469">
    <property type="entry name" value="Fasciclin"/>
    <property type="match status" value="2"/>
</dbReference>
<dbReference type="GO" id="GO:0005886">
    <property type="term" value="C:plasma membrane"/>
    <property type="evidence" value="ECO:0007669"/>
    <property type="project" value="UniProtKB-SubCell"/>
</dbReference>
<name>A0A3G6JDK7_PINTA</name>
<gene>
    <name evidence="15" type="primary">FLA6</name>
</gene>
<keyword evidence="8" id="KW-0472">Membrane</keyword>
<evidence type="ECO:0000256" key="5">
    <source>
        <dbReference type="ARBA" id="ARBA00022729"/>
    </source>
</evidence>
<feature type="region of interest" description="Disordered" evidence="12">
    <location>
        <begin position="331"/>
        <end position="385"/>
    </location>
</feature>
<accession>A0A3G6JDK7</accession>
<dbReference type="PROSITE" id="PS50213">
    <property type="entry name" value="FAS1"/>
    <property type="match status" value="2"/>
</dbReference>
<evidence type="ECO:0000313" key="15">
    <source>
        <dbReference type="EMBL" id="AZA14770.1"/>
    </source>
</evidence>
<feature type="domain" description="FAS1" evidence="14">
    <location>
        <begin position="22"/>
        <end position="168"/>
    </location>
</feature>
<dbReference type="SUPFAM" id="SSF82153">
    <property type="entry name" value="FAS1 domain"/>
    <property type="match status" value="2"/>
</dbReference>
<keyword evidence="3" id="KW-1003">Cell membrane</keyword>
<dbReference type="SMART" id="SM00554">
    <property type="entry name" value="FAS1"/>
    <property type="match status" value="1"/>
</dbReference>
<evidence type="ECO:0000256" key="8">
    <source>
        <dbReference type="ARBA" id="ARBA00023136"/>
    </source>
</evidence>
<keyword evidence="7" id="KW-0654">Proteoglycan</keyword>
<feature type="chain" id="PRO_5018036230" evidence="13">
    <location>
        <begin position="23"/>
        <end position="411"/>
    </location>
</feature>
<evidence type="ECO:0000256" key="4">
    <source>
        <dbReference type="ARBA" id="ARBA00022622"/>
    </source>
</evidence>
<dbReference type="InterPro" id="IPR000782">
    <property type="entry name" value="FAS1_domain"/>
</dbReference>
<evidence type="ECO:0000256" key="11">
    <source>
        <dbReference type="ARBA" id="ARBA00024686"/>
    </source>
</evidence>
<dbReference type="PANTHER" id="PTHR32382">
    <property type="entry name" value="FASCICLIN-LIKE ARABINOGALACTAN PROTEIN"/>
    <property type="match status" value="1"/>
</dbReference>
<organism evidence="15">
    <name type="scientific">Pinus taeda</name>
    <name type="common">Loblolly pine</name>
    <dbReference type="NCBI Taxonomy" id="3352"/>
    <lineage>
        <taxon>Eukaryota</taxon>
        <taxon>Viridiplantae</taxon>
        <taxon>Streptophyta</taxon>
        <taxon>Embryophyta</taxon>
        <taxon>Tracheophyta</taxon>
        <taxon>Spermatophyta</taxon>
        <taxon>Pinopsida</taxon>
        <taxon>Pinidae</taxon>
        <taxon>Conifers I</taxon>
        <taxon>Pinales</taxon>
        <taxon>Pinaceae</taxon>
        <taxon>Pinus</taxon>
        <taxon>Pinus subgen. Pinus</taxon>
    </lineage>
</organism>
<comment type="function">
    <text evidence="11">May be a cell surface adhesion protein.</text>
</comment>
<proteinExistence type="evidence at transcript level"/>
<comment type="similarity">
    <text evidence="2">Belongs to the fasciclin-like AGP family.</text>
</comment>
<reference evidence="15" key="1">
    <citation type="submission" date="2018-03" db="EMBL/GenBank/DDBJ databases">
        <title>Loblolly pine cDNA sequences associated with carbon metabolism, wood formation, and disease resistance.</title>
        <authorList>
            <person name="Nairn C.J."/>
            <person name="Dean J.F.D."/>
            <person name="Peterson D.G."/>
        </authorList>
    </citation>
    <scope>NUCLEOTIDE SEQUENCE</scope>
    <source>
        <tissue evidence="15">Developing xylem</tissue>
    </source>
</reference>